<protein>
    <submittedName>
        <fullName evidence="2">Oidioi.mRNA.OKI2018_I69.chr1.g3816.t1.cds</fullName>
    </submittedName>
</protein>
<keyword evidence="3" id="KW-1185">Reference proteome</keyword>
<evidence type="ECO:0000259" key="1">
    <source>
        <dbReference type="PROSITE" id="PS51186"/>
    </source>
</evidence>
<dbReference type="Proteomes" id="UP001158576">
    <property type="component" value="Chromosome 1"/>
</dbReference>
<reference evidence="2 3" key="1">
    <citation type="submission" date="2021-04" db="EMBL/GenBank/DDBJ databases">
        <authorList>
            <person name="Bliznina A."/>
        </authorList>
    </citation>
    <scope>NUCLEOTIDE SEQUENCE [LARGE SCALE GENOMIC DNA]</scope>
</reference>
<dbReference type="SUPFAM" id="SSF55729">
    <property type="entry name" value="Acyl-CoA N-acyltransferases (Nat)"/>
    <property type="match status" value="1"/>
</dbReference>
<evidence type="ECO:0000313" key="3">
    <source>
        <dbReference type="Proteomes" id="UP001158576"/>
    </source>
</evidence>
<feature type="domain" description="N-acetyltransferase" evidence="1">
    <location>
        <begin position="131"/>
        <end position="206"/>
    </location>
</feature>
<sequence>MGAELHLEKIVGDQTDEVLEFLQKNAFAQAAAQTTEKPNPKRLRQFVAYACDNELNICYRDQDGKLAAVIIGYDISKKTELSLISSALCWLNCCPCLPNFQRPISALEFVKSLIGDTKNLDQQFNVKEAEECYEIATVVVRTDLRQQGIGTEFVKTALDRARERGRNHATAFATVEPLRKTYQKLGFETATSVNYEEAFGAAHYNGKLESGECHFMVCQL</sequence>
<dbReference type="PROSITE" id="PS51186">
    <property type="entry name" value="GNAT"/>
    <property type="match status" value="1"/>
</dbReference>
<dbReference type="InterPro" id="IPR000182">
    <property type="entry name" value="GNAT_dom"/>
</dbReference>
<proteinExistence type="predicted"/>
<name>A0ABN7SYV2_OIKDI</name>
<dbReference type="CDD" id="cd04301">
    <property type="entry name" value="NAT_SF"/>
    <property type="match status" value="1"/>
</dbReference>
<accession>A0ABN7SYV2</accession>
<dbReference type="Pfam" id="PF00583">
    <property type="entry name" value="Acetyltransf_1"/>
    <property type="match status" value="1"/>
</dbReference>
<evidence type="ECO:0000313" key="2">
    <source>
        <dbReference type="EMBL" id="CAG5108480.1"/>
    </source>
</evidence>
<dbReference type="EMBL" id="OU015566">
    <property type="protein sequence ID" value="CAG5108480.1"/>
    <property type="molecule type" value="Genomic_DNA"/>
</dbReference>
<dbReference type="InterPro" id="IPR016181">
    <property type="entry name" value="Acyl_CoA_acyltransferase"/>
</dbReference>
<organism evidence="2 3">
    <name type="scientific">Oikopleura dioica</name>
    <name type="common">Tunicate</name>
    <dbReference type="NCBI Taxonomy" id="34765"/>
    <lineage>
        <taxon>Eukaryota</taxon>
        <taxon>Metazoa</taxon>
        <taxon>Chordata</taxon>
        <taxon>Tunicata</taxon>
        <taxon>Appendicularia</taxon>
        <taxon>Copelata</taxon>
        <taxon>Oikopleuridae</taxon>
        <taxon>Oikopleura</taxon>
    </lineage>
</organism>
<gene>
    <name evidence="2" type="ORF">OKIOD_LOCUS12581</name>
</gene>
<dbReference type="Gene3D" id="3.40.630.30">
    <property type="match status" value="1"/>
</dbReference>